<dbReference type="InterPro" id="IPR050483">
    <property type="entry name" value="CoA-transferase_III_domain"/>
</dbReference>
<organism evidence="2 3">
    <name type="scientific">Ktedonospora formicarum</name>
    <dbReference type="NCBI Taxonomy" id="2778364"/>
    <lineage>
        <taxon>Bacteria</taxon>
        <taxon>Bacillati</taxon>
        <taxon>Chloroflexota</taxon>
        <taxon>Ktedonobacteria</taxon>
        <taxon>Ktedonobacterales</taxon>
        <taxon>Ktedonobacteraceae</taxon>
        <taxon>Ktedonospora</taxon>
    </lineage>
</organism>
<dbReference type="PANTHER" id="PTHR48207">
    <property type="entry name" value="SUCCINATE--HYDROXYMETHYLGLUTARATE COA-TRANSFERASE"/>
    <property type="match status" value="1"/>
</dbReference>
<reference evidence="2" key="1">
    <citation type="submission" date="2020-10" db="EMBL/GenBank/DDBJ databases">
        <title>Taxonomic study of unclassified bacteria belonging to the class Ktedonobacteria.</title>
        <authorList>
            <person name="Yabe S."/>
            <person name="Wang C.M."/>
            <person name="Zheng Y."/>
            <person name="Sakai Y."/>
            <person name="Cavaletti L."/>
            <person name="Monciardini P."/>
            <person name="Donadio S."/>
        </authorList>
    </citation>
    <scope>NUCLEOTIDE SEQUENCE</scope>
    <source>
        <strain evidence="2">SOSP1-1</strain>
    </source>
</reference>
<name>A0A8J3I2A3_9CHLR</name>
<dbReference type="InterPro" id="IPR003673">
    <property type="entry name" value="CoA-Trfase_fam_III"/>
</dbReference>
<evidence type="ECO:0000313" key="2">
    <source>
        <dbReference type="EMBL" id="GHO48737.1"/>
    </source>
</evidence>
<accession>A0A8J3I2A3</accession>
<dbReference type="AlphaFoldDB" id="A0A8J3I2A3"/>
<protein>
    <submittedName>
        <fullName evidence="2">CoA transferase</fullName>
    </submittedName>
</protein>
<dbReference type="RefSeq" id="WP_220197911.1">
    <property type="nucleotide sequence ID" value="NZ_BNJF01000004.1"/>
</dbReference>
<keyword evidence="3" id="KW-1185">Reference proteome</keyword>
<dbReference type="InterPro" id="IPR023606">
    <property type="entry name" value="CoA-Trfase_III_dom_1_sf"/>
</dbReference>
<dbReference type="Proteomes" id="UP000612362">
    <property type="component" value="Unassembled WGS sequence"/>
</dbReference>
<gene>
    <name evidence="2" type="ORF">KSX_69000</name>
</gene>
<dbReference type="Gene3D" id="3.40.50.10540">
    <property type="entry name" value="Crotonobetainyl-coa:carnitine coa-transferase, domain 1"/>
    <property type="match status" value="1"/>
</dbReference>
<dbReference type="Pfam" id="PF02515">
    <property type="entry name" value="CoA_transf_3"/>
    <property type="match status" value="1"/>
</dbReference>
<comment type="caution">
    <text evidence="2">The sequence shown here is derived from an EMBL/GenBank/DDBJ whole genome shotgun (WGS) entry which is preliminary data.</text>
</comment>
<dbReference type="Gene3D" id="3.30.1540.10">
    <property type="entry name" value="formyl-coa transferase, domain 3"/>
    <property type="match status" value="1"/>
</dbReference>
<dbReference type="GO" id="GO:0008410">
    <property type="term" value="F:CoA-transferase activity"/>
    <property type="evidence" value="ECO:0007669"/>
    <property type="project" value="TreeGrafter"/>
</dbReference>
<evidence type="ECO:0000256" key="1">
    <source>
        <dbReference type="ARBA" id="ARBA00022679"/>
    </source>
</evidence>
<dbReference type="SUPFAM" id="SSF89796">
    <property type="entry name" value="CoA-transferase family III (CaiB/BaiF)"/>
    <property type="match status" value="1"/>
</dbReference>
<dbReference type="EMBL" id="BNJF01000004">
    <property type="protein sequence ID" value="GHO48737.1"/>
    <property type="molecule type" value="Genomic_DNA"/>
</dbReference>
<dbReference type="PANTHER" id="PTHR48207:SF3">
    <property type="entry name" value="SUCCINATE--HYDROXYMETHYLGLUTARATE COA-TRANSFERASE"/>
    <property type="match status" value="1"/>
</dbReference>
<keyword evidence="1 2" id="KW-0808">Transferase</keyword>
<proteinExistence type="predicted"/>
<evidence type="ECO:0000313" key="3">
    <source>
        <dbReference type="Proteomes" id="UP000612362"/>
    </source>
</evidence>
<dbReference type="InterPro" id="IPR044855">
    <property type="entry name" value="CoA-Trfase_III_dom3_sf"/>
</dbReference>
<sequence length="388" mass="42099">MMDAAFSDVVIVDLSHVLAGPYCTMILGDLGATVIKVERPETGDDTRRFAPPSVGGESAYYLGLNRNKLSVMLDFNEPEGKACLLDLVCQATVLVENFRPGTLAKKGLGYEDLKQINPGLIYCSISGYGQEGPRSCAPGYDLIAQAESGLMSITGEVEGPPVQVGSPITDSTAGLFACLSIMAALRVRDKTGQGQAIDISLQEAALSLLENVAASCLLTGEEARRYGNAHPTIVPYQSFVTRDGHIVVACGNDKLYARLCRLLQQDDLALDPHFSTNAQRVRNRDLLLPLLQDHFSQRETAVWLNDLRCAGIPCAPIQTVSEALHDPQIEYRDFIWECDHPTAGSTRLLGSPLRLSATPPRLYKVPPLLGEDTTFLSRLQSKKARGTP</sequence>